<organism evidence="2 3">
    <name type="scientific">Limosa lapponica baueri</name>
    <dbReference type="NCBI Taxonomy" id="1758121"/>
    <lineage>
        <taxon>Eukaryota</taxon>
        <taxon>Metazoa</taxon>
        <taxon>Chordata</taxon>
        <taxon>Craniata</taxon>
        <taxon>Vertebrata</taxon>
        <taxon>Euteleostomi</taxon>
        <taxon>Archelosauria</taxon>
        <taxon>Archosauria</taxon>
        <taxon>Dinosauria</taxon>
        <taxon>Saurischia</taxon>
        <taxon>Theropoda</taxon>
        <taxon>Coelurosauria</taxon>
        <taxon>Aves</taxon>
        <taxon>Neognathae</taxon>
        <taxon>Neoaves</taxon>
        <taxon>Charadriiformes</taxon>
        <taxon>Scolopacidae</taxon>
        <taxon>Limosa</taxon>
    </lineage>
</organism>
<dbReference type="EMBL" id="KZ505728">
    <property type="protein sequence ID" value="PKU46088.1"/>
    <property type="molecule type" value="Genomic_DNA"/>
</dbReference>
<name>A0A2I0UJA7_LIMLA</name>
<reference evidence="3" key="1">
    <citation type="submission" date="2017-11" db="EMBL/GenBank/DDBJ databases">
        <authorList>
            <person name="Lima N.C."/>
            <person name="Parody-Merino A.M."/>
            <person name="Battley P.F."/>
            <person name="Fidler A.E."/>
            <person name="Prosdocimi F."/>
        </authorList>
    </citation>
    <scope>NUCLEOTIDE SEQUENCE [LARGE SCALE GENOMIC DNA]</scope>
</reference>
<evidence type="ECO:0000313" key="2">
    <source>
        <dbReference type="EMBL" id="PKU46088.1"/>
    </source>
</evidence>
<reference evidence="3" key="2">
    <citation type="submission" date="2017-12" db="EMBL/GenBank/DDBJ databases">
        <title>Genome sequence of the Bar-tailed Godwit (Limosa lapponica baueri).</title>
        <authorList>
            <person name="Lima N.C.B."/>
            <person name="Parody-Merino A.M."/>
            <person name="Battley P.F."/>
            <person name="Fidler A.E."/>
            <person name="Prosdocimi F."/>
        </authorList>
    </citation>
    <scope>NUCLEOTIDE SEQUENCE [LARGE SCALE GENOMIC DNA]</scope>
</reference>
<proteinExistence type="predicted"/>
<dbReference type="PANTHER" id="PTHR33332">
    <property type="entry name" value="REVERSE TRANSCRIPTASE DOMAIN-CONTAINING PROTEIN"/>
    <property type="match status" value="1"/>
</dbReference>
<accession>A0A2I0UJA7</accession>
<feature type="compositionally biased region" description="Polar residues" evidence="1">
    <location>
        <begin position="119"/>
        <end position="148"/>
    </location>
</feature>
<dbReference type="OrthoDB" id="3230070at2759"/>
<evidence type="ECO:0000256" key="1">
    <source>
        <dbReference type="SAM" id="MobiDB-lite"/>
    </source>
</evidence>
<evidence type="ECO:0000313" key="3">
    <source>
        <dbReference type="Proteomes" id="UP000233556"/>
    </source>
</evidence>
<gene>
    <name evidence="2" type="ORF">llap_3585</name>
</gene>
<sequence>MLEGRDAIQRDLDSPERWAHANLMKFSQAKCRVLHLGHGSPRHKYRLGGDCLASSTEEKDLEVLVDENLRISWQCSLAVQKANCIVGCKKCVQQVVGGDSTPVLRSRETPPGVRCPALESSTQEGHGPVGTSSAEGHENNQQAGAPLL</sequence>
<dbReference type="AlphaFoldDB" id="A0A2I0UJA7"/>
<feature type="region of interest" description="Disordered" evidence="1">
    <location>
        <begin position="101"/>
        <end position="148"/>
    </location>
</feature>
<protein>
    <recommendedName>
        <fullName evidence="4">Rna-directed dna polymerase from mobile element jockey-like</fullName>
    </recommendedName>
</protein>
<evidence type="ECO:0008006" key="4">
    <source>
        <dbReference type="Google" id="ProtNLM"/>
    </source>
</evidence>
<keyword evidence="3" id="KW-1185">Reference proteome</keyword>
<dbReference type="Proteomes" id="UP000233556">
    <property type="component" value="Unassembled WGS sequence"/>
</dbReference>